<dbReference type="STRING" id="162209.IJ22_43990"/>
<dbReference type="Proteomes" id="UP000061660">
    <property type="component" value="Chromosome"/>
</dbReference>
<dbReference type="CDD" id="cd06171">
    <property type="entry name" value="Sigma70_r4"/>
    <property type="match status" value="1"/>
</dbReference>
<dbReference type="PANTHER" id="PTHR43133:SF8">
    <property type="entry name" value="RNA POLYMERASE SIGMA FACTOR HI_1459-RELATED"/>
    <property type="match status" value="1"/>
</dbReference>
<keyword evidence="2" id="KW-0805">Transcription regulation</keyword>
<dbReference type="InterPro" id="IPR013324">
    <property type="entry name" value="RNA_pol_sigma_r3/r4-like"/>
</dbReference>
<dbReference type="EMBL" id="CP013652">
    <property type="protein sequence ID" value="ALS24685.1"/>
    <property type="molecule type" value="Genomic_DNA"/>
</dbReference>
<dbReference type="RefSeq" id="WP_054817009.1">
    <property type="nucleotide sequence ID" value="NZ_CP013652.1"/>
</dbReference>
<dbReference type="InterPro" id="IPR007627">
    <property type="entry name" value="RNA_pol_sigma70_r2"/>
</dbReference>
<dbReference type="Pfam" id="PF08281">
    <property type="entry name" value="Sigma70_r4_2"/>
    <property type="match status" value="1"/>
</dbReference>
<dbReference type="InterPro" id="IPR036388">
    <property type="entry name" value="WH-like_DNA-bd_sf"/>
</dbReference>
<proteinExistence type="inferred from homology"/>
<keyword evidence="4" id="KW-0238">DNA-binding</keyword>
<evidence type="ECO:0000313" key="8">
    <source>
        <dbReference type="EMBL" id="ALS24685.1"/>
    </source>
</evidence>
<name>A0A0U2WB48_9BACL</name>
<keyword evidence="3" id="KW-0731">Sigma factor</keyword>
<dbReference type="InterPro" id="IPR013325">
    <property type="entry name" value="RNA_pol_sigma_r2"/>
</dbReference>
<dbReference type="Pfam" id="PF04542">
    <property type="entry name" value="Sigma70_r2"/>
    <property type="match status" value="1"/>
</dbReference>
<dbReference type="AlphaFoldDB" id="A0A0U2WB48"/>
<evidence type="ECO:0000256" key="1">
    <source>
        <dbReference type="ARBA" id="ARBA00010641"/>
    </source>
</evidence>
<comment type="similarity">
    <text evidence="1">Belongs to the sigma-70 factor family. ECF subfamily.</text>
</comment>
<dbReference type="InterPro" id="IPR014284">
    <property type="entry name" value="RNA_pol_sigma-70_dom"/>
</dbReference>
<evidence type="ECO:0000259" key="7">
    <source>
        <dbReference type="Pfam" id="PF08281"/>
    </source>
</evidence>
<dbReference type="GO" id="GO:0003677">
    <property type="term" value="F:DNA binding"/>
    <property type="evidence" value="ECO:0007669"/>
    <property type="project" value="UniProtKB-KW"/>
</dbReference>
<evidence type="ECO:0000313" key="9">
    <source>
        <dbReference type="Proteomes" id="UP000061660"/>
    </source>
</evidence>
<feature type="domain" description="RNA polymerase sigma factor 70 region 4 type 2" evidence="7">
    <location>
        <begin position="112"/>
        <end position="158"/>
    </location>
</feature>
<dbReference type="Gene3D" id="1.10.10.10">
    <property type="entry name" value="Winged helix-like DNA-binding domain superfamily/Winged helix DNA-binding domain"/>
    <property type="match status" value="1"/>
</dbReference>
<evidence type="ECO:0000256" key="2">
    <source>
        <dbReference type="ARBA" id="ARBA00023015"/>
    </source>
</evidence>
<reference evidence="9" key="1">
    <citation type="submission" date="2015-12" db="EMBL/GenBank/DDBJ databases">
        <title>Complete genome sequences of two moderately thermophilic Paenibacillus species.</title>
        <authorList>
            <person name="Butler R.III."/>
            <person name="Wang J."/>
            <person name="Stark B.C."/>
            <person name="Pombert J.-F."/>
        </authorList>
    </citation>
    <scope>NUCLEOTIDE SEQUENCE [LARGE SCALE GENOMIC DNA]</scope>
    <source>
        <strain evidence="9">32O-Y</strain>
    </source>
</reference>
<dbReference type="GO" id="GO:0006352">
    <property type="term" value="P:DNA-templated transcription initiation"/>
    <property type="evidence" value="ECO:0007669"/>
    <property type="project" value="InterPro"/>
</dbReference>
<evidence type="ECO:0000259" key="6">
    <source>
        <dbReference type="Pfam" id="PF04542"/>
    </source>
</evidence>
<dbReference type="InterPro" id="IPR039425">
    <property type="entry name" value="RNA_pol_sigma-70-like"/>
</dbReference>
<accession>A0A0U2WB48</accession>
<dbReference type="SUPFAM" id="SSF88659">
    <property type="entry name" value="Sigma3 and sigma4 domains of RNA polymerase sigma factors"/>
    <property type="match status" value="1"/>
</dbReference>
<evidence type="ECO:0000256" key="4">
    <source>
        <dbReference type="ARBA" id="ARBA00023125"/>
    </source>
</evidence>
<dbReference type="KEGG" id="pnp:IJ22_43990"/>
<dbReference type="PANTHER" id="PTHR43133">
    <property type="entry name" value="RNA POLYMERASE ECF-TYPE SIGMA FACTO"/>
    <property type="match status" value="1"/>
</dbReference>
<gene>
    <name evidence="8" type="ORF">IJ22_43990</name>
</gene>
<dbReference type="Gene3D" id="1.10.1740.10">
    <property type="match status" value="1"/>
</dbReference>
<feature type="domain" description="RNA polymerase sigma-70 region 2" evidence="6">
    <location>
        <begin position="9"/>
        <end position="74"/>
    </location>
</feature>
<dbReference type="PATRIC" id="fig|162209.4.peg.4645"/>
<keyword evidence="5" id="KW-0804">Transcription</keyword>
<dbReference type="SUPFAM" id="SSF88946">
    <property type="entry name" value="Sigma2 domain of RNA polymerase sigma factors"/>
    <property type="match status" value="1"/>
</dbReference>
<keyword evidence="9" id="KW-1185">Reference proteome</keyword>
<dbReference type="NCBIfam" id="TIGR02937">
    <property type="entry name" value="sigma70-ECF"/>
    <property type="match status" value="1"/>
</dbReference>
<dbReference type="NCBIfam" id="TIGR02950">
    <property type="entry name" value="SigM_subfam"/>
    <property type="match status" value="1"/>
</dbReference>
<evidence type="ECO:0000256" key="3">
    <source>
        <dbReference type="ARBA" id="ARBA00023082"/>
    </source>
</evidence>
<dbReference type="InterPro" id="IPR014296">
    <property type="entry name" value="RNA_pol_sigma-M_bacilli"/>
</dbReference>
<sequence length="173" mass="20824">MQKDSFTELFRMFQPSLYRYLYRMCGSKEVAEELLQETFYRAMLSLRLEDMRLARAWLYKVARNLFIDWVRKRKGEAEMLQAIEIHASGTSPMPTPEEALQLQEQRRKMTGVMRKLPEHYRTILYLREMEGFSYQELAETLDLSMSQVKVMLHRSRDKFRELADQWERGNGHE</sequence>
<evidence type="ECO:0000256" key="5">
    <source>
        <dbReference type="ARBA" id="ARBA00023163"/>
    </source>
</evidence>
<reference evidence="8 9" key="2">
    <citation type="journal article" date="2016" name="Genome Announc.">
        <title>Complete Genome Sequences of Two Interactive Moderate Thermophiles, Paenibacillus napthalenovorans 32O-Y and Paenibacillus sp. 32O-W.</title>
        <authorList>
            <person name="Butler R.R.III."/>
            <person name="Wang J."/>
            <person name="Stark B.C."/>
            <person name="Pombert J.F."/>
        </authorList>
    </citation>
    <scope>NUCLEOTIDE SEQUENCE [LARGE SCALE GENOMIC DNA]</scope>
    <source>
        <strain evidence="8 9">32O-Y</strain>
    </source>
</reference>
<dbReference type="OrthoDB" id="9795666at2"/>
<protein>
    <submittedName>
        <fullName evidence="8">Sigma-24 subunit of ECF subfamily RNA polymerase</fullName>
    </submittedName>
</protein>
<dbReference type="GO" id="GO:0016987">
    <property type="term" value="F:sigma factor activity"/>
    <property type="evidence" value="ECO:0007669"/>
    <property type="project" value="UniProtKB-KW"/>
</dbReference>
<dbReference type="InterPro" id="IPR013249">
    <property type="entry name" value="RNA_pol_sigma70_r4_t2"/>
</dbReference>
<organism evidence="8 9">
    <name type="scientific">Paenibacillus naphthalenovorans</name>
    <dbReference type="NCBI Taxonomy" id="162209"/>
    <lineage>
        <taxon>Bacteria</taxon>
        <taxon>Bacillati</taxon>
        <taxon>Bacillota</taxon>
        <taxon>Bacilli</taxon>
        <taxon>Bacillales</taxon>
        <taxon>Paenibacillaceae</taxon>
        <taxon>Paenibacillus</taxon>
    </lineage>
</organism>